<accession>A0A0E9XA14</accession>
<organism evidence="1">
    <name type="scientific">Anguilla anguilla</name>
    <name type="common">European freshwater eel</name>
    <name type="synonym">Muraena anguilla</name>
    <dbReference type="NCBI Taxonomy" id="7936"/>
    <lineage>
        <taxon>Eukaryota</taxon>
        <taxon>Metazoa</taxon>
        <taxon>Chordata</taxon>
        <taxon>Craniata</taxon>
        <taxon>Vertebrata</taxon>
        <taxon>Euteleostomi</taxon>
        <taxon>Actinopterygii</taxon>
        <taxon>Neopterygii</taxon>
        <taxon>Teleostei</taxon>
        <taxon>Anguilliformes</taxon>
        <taxon>Anguillidae</taxon>
        <taxon>Anguilla</taxon>
    </lineage>
</organism>
<dbReference type="AlphaFoldDB" id="A0A0E9XA14"/>
<name>A0A0E9XA14_ANGAN</name>
<reference evidence="1" key="1">
    <citation type="submission" date="2014-11" db="EMBL/GenBank/DDBJ databases">
        <authorList>
            <person name="Amaro Gonzalez C."/>
        </authorList>
    </citation>
    <scope>NUCLEOTIDE SEQUENCE</scope>
</reference>
<evidence type="ECO:0000313" key="1">
    <source>
        <dbReference type="EMBL" id="JAH98690.1"/>
    </source>
</evidence>
<proteinExistence type="predicted"/>
<protein>
    <submittedName>
        <fullName evidence="1">Uncharacterized protein</fullName>
    </submittedName>
</protein>
<sequence length="57" mass="6472">MFITFQHEQNKELKLVFFSTSSCEITPELSLLLALSLSLLSLFSRGTELPQATRKLL</sequence>
<reference evidence="1" key="2">
    <citation type="journal article" date="2015" name="Fish Shellfish Immunol.">
        <title>Early steps in the European eel (Anguilla anguilla)-Vibrio vulnificus interaction in the gills: Role of the RtxA13 toxin.</title>
        <authorList>
            <person name="Callol A."/>
            <person name="Pajuelo D."/>
            <person name="Ebbesson L."/>
            <person name="Teles M."/>
            <person name="MacKenzie S."/>
            <person name="Amaro C."/>
        </authorList>
    </citation>
    <scope>NUCLEOTIDE SEQUENCE</scope>
</reference>
<dbReference type="EMBL" id="GBXM01009887">
    <property type="protein sequence ID" value="JAH98690.1"/>
    <property type="molecule type" value="Transcribed_RNA"/>
</dbReference>